<dbReference type="InterPro" id="IPR010071">
    <property type="entry name" value="AA_adenyl_dom"/>
</dbReference>
<evidence type="ECO:0000313" key="6">
    <source>
        <dbReference type="Proteomes" id="UP000256645"/>
    </source>
</evidence>
<keyword evidence="1" id="KW-0596">Phosphopantetheine</keyword>
<accession>A0A3D8SSP1</accession>
<dbReference type="Gene3D" id="3.30.559.10">
    <property type="entry name" value="Chloramphenicol acetyltransferase-like domain"/>
    <property type="match status" value="2"/>
</dbReference>
<evidence type="ECO:0000313" key="5">
    <source>
        <dbReference type="EMBL" id="RDW89254.1"/>
    </source>
</evidence>
<dbReference type="SUPFAM" id="SSF47336">
    <property type="entry name" value="ACP-like"/>
    <property type="match status" value="2"/>
</dbReference>
<dbReference type="STRING" id="1849047.A0A3D8SSP1"/>
<dbReference type="CDD" id="cd05918">
    <property type="entry name" value="A_NRPS_SidN3_like"/>
    <property type="match status" value="1"/>
</dbReference>
<dbReference type="InterPro" id="IPR001242">
    <property type="entry name" value="Condensation_dom"/>
</dbReference>
<dbReference type="InterPro" id="IPR025110">
    <property type="entry name" value="AMP-bd_C"/>
</dbReference>
<dbReference type="FunFam" id="3.30.300.30:FF:000015">
    <property type="entry name" value="Nonribosomal peptide synthase SidD"/>
    <property type="match status" value="1"/>
</dbReference>
<evidence type="ECO:0000256" key="1">
    <source>
        <dbReference type="ARBA" id="ARBA00022450"/>
    </source>
</evidence>
<dbReference type="InterPro" id="IPR045851">
    <property type="entry name" value="AMP-bd_C_sf"/>
</dbReference>
<proteinExistence type="predicted"/>
<dbReference type="GO" id="GO:0016874">
    <property type="term" value="F:ligase activity"/>
    <property type="evidence" value="ECO:0007669"/>
    <property type="project" value="UniProtKB-KW"/>
</dbReference>
<dbReference type="SUPFAM" id="SSF56801">
    <property type="entry name" value="Acetyl-CoA synthetase-like"/>
    <property type="match status" value="2"/>
</dbReference>
<evidence type="ECO:0000256" key="2">
    <source>
        <dbReference type="ARBA" id="ARBA00022553"/>
    </source>
</evidence>
<dbReference type="PROSITE" id="PS00455">
    <property type="entry name" value="AMP_BINDING"/>
    <property type="match status" value="2"/>
</dbReference>
<protein>
    <recommendedName>
        <fullName evidence="4">Carrier domain-containing protein</fullName>
    </recommendedName>
</protein>
<dbReference type="GO" id="GO:0044550">
    <property type="term" value="P:secondary metabolite biosynthetic process"/>
    <property type="evidence" value="ECO:0007669"/>
    <property type="project" value="TreeGrafter"/>
</dbReference>
<dbReference type="PANTHER" id="PTHR45527">
    <property type="entry name" value="NONRIBOSOMAL PEPTIDE SYNTHETASE"/>
    <property type="match status" value="1"/>
</dbReference>
<dbReference type="Gene3D" id="3.40.50.12780">
    <property type="entry name" value="N-terminal domain of ligase-like"/>
    <property type="match status" value="2"/>
</dbReference>
<reference evidence="5 6" key="1">
    <citation type="journal article" date="2018" name="IMA Fungus">
        <title>IMA Genome-F 9: Draft genome sequence of Annulohypoxylon stygium, Aspergillus mulundensis, Berkeleyomyces basicola (syn. Thielaviopsis basicola), Ceratocystis smalleyi, two Cercospora beticola strains, Coleophoma cylindrospora, Fusarium fracticaudum, Phialophora cf. hyalina, and Morchella septimelata.</title>
        <authorList>
            <person name="Wingfield B.D."/>
            <person name="Bills G.F."/>
            <person name="Dong Y."/>
            <person name="Huang W."/>
            <person name="Nel W.J."/>
            <person name="Swalarsk-Parry B.S."/>
            <person name="Vaghefi N."/>
            <person name="Wilken P.M."/>
            <person name="An Z."/>
            <person name="de Beer Z.W."/>
            <person name="De Vos L."/>
            <person name="Chen L."/>
            <person name="Duong T.A."/>
            <person name="Gao Y."/>
            <person name="Hammerbacher A."/>
            <person name="Kikkert J.R."/>
            <person name="Li Y."/>
            <person name="Li H."/>
            <person name="Li K."/>
            <person name="Li Q."/>
            <person name="Liu X."/>
            <person name="Ma X."/>
            <person name="Naidoo K."/>
            <person name="Pethybridge S.J."/>
            <person name="Sun J."/>
            <person name="Steenkamp E.T."/>
            <person name="van der Nest M.A."/>
            <person name="van Wyk S."/>
            <person name="Wingfield M.J."/>
            <person name="Xiong C."/>
            <person name="Yue Q."/>
            <person name="Zhang X."/>
        </authorList>
    </citation>
    <scope>NUCLEOTIDE SEQUENCE [LARGE SCALE GENOMIC DNA]</scope>
    <source>
        <strain evidence="5 6">BP6252</strain>
    </source>
</reference>
<dbReference type="Proteomes" id="UP000256645">
    <property type="component" value="Unassembled WGS sequence"/>
</dbReference>
<dbReference type="InterPro" id="IPR042099">
    <property type="entry name" value="ANL_N_sf"/>
</dbReference>
<dbReference type="Gene3D" id="1.10.1200.10">
    <property type="entry name" value="ACP-like"/>
    <property type="match status" value="2"/>
</dbReference>
<keyword evidence="6" id="KW-1185">Reference proteome</keyword>
<dbReference type="GO" id="GO:0005737">
    <property type="term" value="C:cytoplasm"/>
    <property type="evidence" value="ECO:0007669"/>
    <property type="project" value="TreeGrafter"/>
</dbReference>
<feature type="domain" description="Carrier" evidence="4">
    <location>
        <begin position="540"/>
        <end position="616"/>
    </location>
</feature>
<dbReference type="Gene3D" id="3.30.300.30">
    <property type="match status" value="2"/>
</dbReference>
<dbReference type="OrthoDB" id="416786at2759"/>
<dbReference type="InterPro" id="IPR020845">
    <property type="entry name" value="AMP-binding_CS"/>
</dbReference>
<dbReference type="PANTHER" id="PTHR45527:SF1">
    <property type="entry name" value="FATTY ACID SYNTHASE"/>
    <property type="match status" value="1"/>
</dbReference>
<dbReference type="NCBIfam" id="TIGR01733">
    <property type="entry name" value="AA-adenyl-dom"/>
    <property type="match status" value="1"/>
</dbReference>
<dbReference type="PROSITE" id="PS00012">
    <property type="entry name" value="PHOSPHOPANTETHEINE"/>
    <property type="match status" value="1"/>
</dbReference>
<dbReference type="Pfam" id="PF00668">
    <property type="entry name" value="Condensation"/>
    <property type="match status" value="2"/>
</dbReference>
<dbReference type="PROSITE" id="PS50075">
    <property type="entry name" value="CARRIER"/>
    <property type="match status" value="1"/>
</dbReference>
<evidence type="ECO:0000256" key="3">
    <source>
        <dbReference type="ARBA" id="ARBA00022598"/>
    </source>
</evidence>
<dbReference type="SUPFAM" id="SSF52777">
    <property type="entry name" value="CoA-dependent acyltransferases"/>
    <property type="match status" value="4"/>
</dbReference>
<dbReference type="Pfam" id="PF13193">
    <property type="entry name" value="AMP-binding_C"/>
    <property type="match status" value="1"/>
</dbReference>
<dbReference type="InterPro" id="IPR036736">
    <property type="entry name" value="ACP-like_sf"/>
</dbReference>
<dbReference type="Pfam" id="PF00550">
    <property type="entry name" value="PP-binding"/>
    <property type="match status" value="1"/>
</dbReference>
<dbReference type="InterPro" id="IPR009081">
    <property type="entry name" value="PP-bd_ACP"/>
</dbReference>
<evidence type="ECO:0000259" key="4">
    <source>
        <dbReference type="PROSITE" id="PS50075"/>
    </source>
</evidence>
<gene>
    <name evidence="5" type="ORF">BP6252_01286</name>
</gene>
<name>A0A3D8SSP1_9HELO</name>
<sequence length="2118" mass="234311">MALVLQDMQGNASDYSSGRSTAASVCTSDAPTPPCNISCLFNHQVENNPFEPAVEFEGQPAISYSRLNLLSNRVAEKLQLKSHTIIPIYLDVSVDLIASIVGVLKSGAAYVILDPASSLERNKFIINEVAAPFVLTSRNYSNKFSNAIIVEPLLDDQTLFQKQETHQASPIHQVQSLESPAYIIYTSGSTGKPKGVVISHAAASHGITHFSLNGNSKWLLFYNPAFSAAQRTILATLCKGGCLCLASKARLSSALFDVVKGMRIEALGITPSMFSSLSPKDVPITLRQITTVGEPLTQSVADEWANIVELKVSYGLSECAQLNFTRRLFVGDNPTIVGRPSDTTDALVLVPGTFDIALEGEAGELCLMGPQLANGYLGQPLESSSKFLSNPFGPGQMFRTGDTAIWHACGDFEILGRLDEMIKVRGQRVEPGEICVALNKHESVQHVAIVATIIGDDKSLVVAVVLNTGYKWEECASELRAFAQKLLPQYMVPSFWLQYDALPTNGNGKVDLKTIKSRAQSTQPIDMVVHHKRSAKTTEPVVDKVELIIQEVWAKILHLDPGDIGRLDSFFALGGNSMQAIQMINGLRAQGVDLGLDSLFNDQSLATLRAGAVIDENIDCSRQQIIRPFSIISQTPWFSEFLDITLQHIGALDAYPATPLQESLMAATLQGNTDYLYQRQWDIQGLDLFRLKLAFTVCFMRSDILRTILVWTEQGFMQVVQDDFQIPWEVSNMTLEQFKISDKSRGFASEELLFRMTVVGEKTLVVSMHHSLFDAWSSPFLYQDVAKLYYGVTPDPRPPFKSFVRRLTQEDNEAANNFWKNYLGNASVSILNHSPTAQKSCVSTDLVEDLDTISSRYRVTSSTIIFAAWSLVLSKHLDSTDISFATPISGRESFVDGIDRLDGPTLTVIPRRFQPNPEATFEQYIHEIHTQALPIVKHSHLGIRKALKAAGQFSTLFDTMVNILPQSPTESDDMTSRVFKRLGEKPVWQTEYTTLEIETNGDKTEVRLTSDMEPMRARFILDQFSQTVSKIANCPTTIIKTLSVLTKDELAMLSVSKAFPTSLPVILHAGYEARVRSTPWRVALQWQNVEVLTYRMLDYRANQMARCLQNHGAKRGDFICPLLEKSPYMLIALLAVLKIGAVWVPLSPDNPVERNAFIVGEVGAKILLSEKSNGQYKAHDNCVVILVDEIDLGQFSNESPEVDISGKDVAYIIFTSGSTGKPKGCVVTHSAAAAGIESMIELENRRAGEWRALQFSNYIFDASILDIFNTLNSGGTLCMAPTARLLNDLSGVINEMDVTHSFLTPTVARLITPREVPTLQTLTIGGEPLTEDILKLWAADRRVIQPYGPTETAMVVSMRDMSSSDNPRNLGTPFPTAQFFVVERDGTNLVPYGAIGELCILGPQVDGGHYLKRPDLTSEAFCDTNLGGFTRMYRSGDLGRWLPNGEIECLGRADNQVKINGLRIELGEIETAILGTDTVTHSVTIVAEIAGKKQLASFIIFDGMRDDEKDGIQPPENYIAKVTELKHKLTGLASYMYPKVLLPLCAVPKLPSGKSNRRLLGEWIKEMPSAVLSTYYFESFGASSVSVVVPVQTQNEKLLEEMFIKILGTGARGRNANFLALGGDSICAINLSNMVKKHGLVLSVGRILKSPRLMDMALQIQKQGAESNAIIPKKFEVPSYIADQMAAVGLSDDFIEHVYPCPAGQNEFLLQGQTPNKMWVLMTVRPLLHHPGLWISAAAKLTATNEILRTTFMSKGSQFFGVVLKSASIMVDFIDVTSDADREQQLQRIWNSDFKFGEPFIQYAILTQTSGKKELVTKMDHGLYDGTLLRIFGDHFKALQHGYPLPPSTHFRDFTEMQYQCDQESALKYWTQPMVSPTGFQYPKLAMNYTPNATSVIFAPSKINLDDFASSNNITIPIVFQAAFQIFLSQCSGEVDVGFDYLYTGRNIDLGNKGDPQLINGLCANFLPLRSHVDTNTSVKEYLAETQGRFWDATENGSVGLGDIYAAINLPRTTHGNRALFLFQPFEPSKPASQPNTHTDSVEEDMRWVYMTGAQVKMNQPYALVCEIVKIEDGYKVKFTIDEKVLSREEAQAGAEQVWTILRKLVEYGDDGLGSVLS</sequence>
<dbReference type="Gene3D" id="3.30.559.30">
    <property type="entry name" value="Nonribosomal peptide synthetase, condensation domain"/>
    <property type="match status" value="2"/>
</dbReference>
<dbReference type="GO" id="GO:0031177">
    <property type="term" value="F:phosphopantetheine binding"/>
    <property type="evidence" value="ECO:0007669"/>
    <property type="project" value="TreeGrafter"/>
</dbReference>
<dbReference type="InterPro" id="IPR006162">
    <property type="entry name" value="Ppantetheine_attach_site"/>
</dbReference>
<keyword evidence="3" id="KW-0436">Ligase</keyword>
<dbReference type="InterPro" id="IPR023213">
    <property type="entry name" value="CAT-like_dom_sf"/>
</dbReference>
<dbReference type="EMBL" id="PDLM01000001">
    <property type="protein sequence ID" value="RDW89254.1"/>
    <property type="molecule type" value="Genomic_DNA"/>
</dbReference>
<dbReference type="GO" id="GO:0043041">
    <property type="term" value="P:amino acid activation for nonribosomal peptide biosynthetic process"/>
    <property type="evidence" value="ECO:0007669"/>
    <property type="project" value="TreeGrafter"/>
</dbReference>
<dbReference type="InterPro" id="IPR000873">
    <property type="entry name" value="AMP-dep_synth/lig_dom"/>
</dbReference>
<comment type="caution">
    <text evidence="5">The sequence shown here is derived from an EMBL/GenBank/DDBJ whole genome shotgun (WGS) entry which is preliminary data.</text>
</comment>
<dbReference type="Pfam" id="PF00501">
    <property type="entry name" value="AMP-binding"/>
    <property type="match status" value="2"/>
</dbReference>
<organism evidence="5 6">
    <name type="scientific">Coleophoma cylindrospora</name>
    <dbReference type="NCBI Taxonomy" id="1849047"/>
    <lineage>
        <taxon>Eukaryota</taxon>
        <taxon>Fungi</taxon>
        <taxon>Dikarya</taxon>
        <taxon>Ascomycota</taxon>
        <taxon>Pezizomycotina</taxon>
        <taxon>Leotiomycetes</taxon>
        <taxon>Helotiales</taxon>
        <taxon>Dermateaceae</taxon>
        <taxon>Coleophoma</taxon>
    </lineage>
</organism>
<dbReference type="CDD" id="cd19545">
    <property type="entry name" value="FUM14_C_NRPS-like"/>
    <property type="match status" value="1"/>
</dbReference>
<keyword evidence="2" id="KW-0597">Phosphoprotein</keyword>